<gene>
    <name evidence="1" type="ORF">SAMN05661099_3068</name>
</gene>
<dbReference type="EMBL" id="FUYR01000004">
    <property type="protein sequence ID" value="SKB85376.1"/>
    <property type="molecule type" value="Genomic_DNA"/>
</dbReference>
<sequence length="119" mass="13749">MFKITNYLTQRVCEKYSILNITDIYEYGRFPVLYQIQRDSVFDIEMVLKAKSNDRGVYGDWLIIWIVKGMEYYAGRNSPELSLTLNRNSAVNPSGITLNFPCFLLSGGSRLVLFFNILS</sequence>
<protein>
    <submittedName>
        <fullName evidence="1">Uncharacterized protein</fullName>
    </submittedName>
</protein>
<dbReference type="Proteomes" id="UP000189981">
    <property type="component" value="Unassembled WGS sequence"/>
</dbReference>
<proteinExistence type="predicted"/>
<reference evidence="2" key="1">
    <citation type="submission" date="2017-02" db="EMBL/GenBank/DDBJ databases">
        <authorList>
            <person name="Varghese N."/>
            <person name="Submissions S."/>
        </authorList>
    </citation>
    <scope>NUCLEOTIDE SEQUENCE [LARGE SCALE GENOMIC DNA]</scope>
    <source>
        <strain evidence="2">DSM 22385</strain>
    </source>
</reference>
<evidence type="ECO:0000313" key="2">
    <source>
        <dbReference type="Proteomes" id="UP000189981"/>
    </source>
</evidence>
<keyword evidence="2" id="KW-1185">Reference proteome</keyword>
<dbReference type="AlphaFoldDB" id="A0A1T5ENA3"/>
<organism evidence="1 2">
    <name type="scientific">Daejeonella lutea</name>
    <dbReference type="NCBI Taxonomy" id="572036"/>
    <lineage>
        <taxon>Bacteria</taxon>
        <taxon>Pseudomonadati</taxon>
        <taxon>Bacteroidota</taxon>
        <taxon>Sphingobacteriia</taxon>
        <taxon>Sphingobacteriales</taxon>
        <taxon>Sphingobacteriaceae</taxon>
        <taxon>Daejeonella</taxon>
    </lineage>
</organism>
<accession>A0A1T5ENA3</accession>
<evidence type="ECO:0000313" key="1">
    <source>
        <dbReference type="EMBL" id="SKB85376.1"/>
    </source>
</evidence>
<name>A0A1T5ENA3_9SPHI</name>